<dbReference type="EMBL" id="BAAATZ010000015">
    <property type="protein sequence ID" value="GAA2729054.1"/>
    <property type="molecule type" value="Genomic_DNA"/>
</dbReference>
<protein>
    <submittedName>
        <fullName evidence="7">Alpha/beta hydrolase</fullName>
    </submittedName>
</protein>
<dbReference type="InterPro" id="IPR000073">
    <property type="entry name" value="AB_hydrolase_1"/>
</dbReference>
<dbReference type="PANTHER" id="PTHR43248">
    <property type="entry name" value="2-SUCCINYL-6-HYDROXY-2,4-CYCLOHEXADIENE-1-CARBOXYLATE SYNTHASE"/>
    <property type="match status" value="1"/>
</dbReference>
<evidence type="ECO:0000256" key="4">
    <source>
        <dbReference type="SAM" id="SignalP"/>
    </source>
</evidence>
<feature type="domain" description="AB hydrolase-1" evidence="5">
    <location>
        <begin position="104"/>
        <end position="247"/>
    </location>
</feature>
<sequence length="511" mass="55237">MTTRKPFRRLAALAAALAMAASGAAALATADDPSPGLTAYYDQHVTWTGCRQGSDDETGADLDRAGARCAKVTVPLDYTRPAGRTIEIAVSRLPAADPSRRIGVLVLNQGGPAEPTLSMPLQTREYMDGTAARYDLVGVDPRFVGRSEPIDCGWPTGIWIRSAGTDRAGFDRQVAFQKDLAERCSRRHGDVLPYATTRNTARDMDVVRAVLGERRISYLGYSYGAYLGAVYTQMFPGRTDRVVLDSAGDPSRYSPRLYQGGEPALEQALDAWASWAAARHRDYGLGATRNAVLATVQRIVKAAAKRPLRVGSYELDEHVVPYLISGGVGSDRTEARAAFSETVKVLDRAARRITVAPPAQLEGRLRFILDGASSQYGSPAAAIICGDVAAPHDPEVYWRDIQHNRDRHPLFGPIADNISPCAFWPEPPRESPTTIANDAEALIVSATGDTATTYRGSRALHRSMTGSRLLTLDETIAHGVYGEYGDACVDGKVNAYLESGRLPNGNPTCRK</sequence>
<dbReference type="PANTHER" id="PTHR43248:SF29">
    <property type="entry name" value="TRIPEPTIDYL AMINOPEPTIDASE"/>
    <property type="match status" value="1"/>
</dbReference>
<dbReference type="InterPro" id="IPR006311">
    <property type="entry name" value="TAT_signal"/>
</dbReference>
<comment type="similarity">
    <text evidence="1">Belongs to the peptidase S33 family.</text>
</comment>
<dbReference type="GO" id="GO:0016787">
    <property type="term" value="F:hydrolase activity"/>
    <property type="evidence" value="ECO:0007669"/>
    <property type="project" value="UniProtKB-KW"/>
</dbReference>
<accession>A0ABP6GQG5</accession>
<evidence type="ECO:0000256" key="2">
    <source>
        <dbReference type="ARBA" id="ARBA00022729"/>
    </source>
</evidence>
<dbReference type="InterPro" id="IPR029058">
    <property type="entry name" value="AB_hydrolase_fold"/>
</dbReference>
<evidence type="ECO:0000256" key="1">
    <source>
        <dbReference type="ARBA" id="ARBA00010088"/>
    </source>
</evidence>
<evidence type="ECO:0000313" key="8">
    <source>
        <dbReference type="Proteomes" id="UP001501842"/>
    </source>
</evidence>
<keyword evidence="3 7" id="KW-0378">Hydrolase</keyword>
<dbReference type="Proteomes" id="UP001501842">
    <property type="component" value="Unassembled WGS sequence"/>
</dbReference>
<organism evidence="7 8">
    <name type="scientific">Actinocorallia aurantiaca</name>
    <dbReference type="NCBI Taxonomy" id="46204"/>
    <lineage>
        <taxon>Bacteria</taxon>
        <taxon>Bacillati</taxon>
        <taxon>Actinomycetota</taxon>
        <taxon>Actinomycetes</taxon>
        <taxon>Streptosporangiales</taxon>
        <taxon>Thermomonosporaceae</taxon>
        <taxon>Actinocorallia</taxon>
    </lineage>
</organism>
<feature type="chain" id="PRO_5047083343" evidence="4">
    <location>
        <begin position="21"/>
        <end position="511"/>
    </location>
</feature>
<dbReference type="Pfam" id="PF08386">
    <property type="entry name" value="Abhydrolase_4"/>
    <property type="match status" value="1"/>
</dbReference>
<dbReference type="Gene3D" id="3.40.50.1820">
    <property type="entry name" value="alpha/beta hydrolase"/>
    <property type="match status" value="1"/>
</dbReference>
<keyword evidence="2 4" id="KW-0732">Signal</keyword>
<gene>
    <name evidence="7" type="ORF">GCM10010439_38600</name>
</gene>
<feature type="domain" description="Peptidase S33 tripeptidyl aminopeptidase-like C-terminal" evidence="6">
    <location>
        <begin position="416"/>
        <end position="509"/>
    </location>
</feature>
<evidence type="ECO:0000259" key="5">
    <source>
        <dbReference type="Pfam" id="PF00561"/>
    </source>
</evidence>
<name>A0ABP6GQG5_9ACTN</name>
<feature type="signal peptide" evidence="4">
    <location>
        <begin position="1"/>
        <end position="20"/>
    </location>
</feature>
<evidence type="ECO:0000313" key="7">
    <source>
        <dbReference type="EMBL" id="GAA2729054.1"/>
    </source>
</evidence>
<dbReference type="SUPFAM" id="SSF53474">
    <property type="entry name" value="alpha/beta-Hydrolases"/>
    <property type="match status" value="1"/>
</dbReference>
<evidence type="ECO:0000256" key="3">
    <source>
        <dbReference type="ARBA" id="ARBA00022801"/>
    </source>
</evidence>
<keyword evidence="8" id="KW-1185">Reference proteome</keyword>
<dbReference type="InterPro" id="IPR051601">
    <property type="entry name" value="Serine_prot/Carboxylest_S33"/>
</dbReference>
<dbReference type="Pfam" id="PF00561">
    <property type="entry name" value="Abhydrolase_1"/>
    <property type="match status" value="1"/>
</dbReference>
<comment type="caution">
    <text evidence="7">The sequence shown here is derived from an EMBL/GenBank/DDBJ whole genome shotgun (WGS) entry which is preliminary data.</text>
</comment>
<reference evidence="8" key="1">
    <citation type="journal article" date="2019" name="Int. J. Syst. Evol. Microbiol.">
        <title>The Global Catalogue of Microorganisms (GCM) 10K type strain sequencing project: providing services to taxonomists for standard genome sequencing and annotation.</title>
        <authorList>
            <consortium name="The Broad Institute Genomics Platform"/>
            <consortium name="The Broad Institute Genome Sequencing Center for Infectious Disease"/>
            <person name="Wu L."/>
            <person name="Ma J."/>
        </authorList>
    </citation>
    <scope>NUCLEOTIDE SEQUENCE [LARGE SCALE GENOMIC DNA]</scope>
    <source>
        <strain evidence="8">JCM 8201</strain>
    </source>
</reference>
<evidence type="ECO:0000259" key="6">
    <source>
        <dbReference type="Pfam" id="PF08386"/>
    </source>
</evidence>
<proteinExistence type="inferred from homology"/>
<dbReference type="InterPro" id="IPR013595">
    <property type="entry name" value="Pept_S33_TAP-like_C"/>
</dbReference>
<dbReference type="PROSITE" id="PS51318">
    <property type="entry name" value="TAT"/>
    <property type="match status" value="1"/>
</dbReference>
<dbReference type="RefSeq" id="WP_344451902.1">
    <property type="nucleotide sequence ID" value="NZ_BAAATZ010000015.1"/>
</dbReference>